<reference evidence="2" key="2">
    <citation type="submission" date="2023-02" db="EMBL/GenBank/DDBJ databases">
        <authorList>
            <consortium name="DOE Joint Genome Institute"/>
            <person name="Mondo S.J."/>
            <person name="Chang Y."/>
            <person name="Wang Y."/>
            <person name="Ahrendt S."/>
            <person name="Andreopoulos W."/>
            <person name="Barry K."/>
            <person name="Beard J."/>
            <person name="Benny G.L."/>
            <person name="Blankenship S."/>
            <person name="Bonito G."/>
            <person name="Cuomo C."/>
            <person name="Desiro A."/>
            <person name="Gervers K.A."/>
            <person name="Hundley H."/>
            <person name="Kuo A."/>
            <person name="LaButti K."/>
            <person name="Lang B.F."/>
            <person name="Lipzen A."/>
            <person name="O'Donnell K."/>
            <person name="Pangilinan J."/>
            <person name="Reynolds N."/>
            <person name="Sandor L."/>
            <person name="Smith M.W."/>
            <person name="Tsang A."/>
            <person name="Grigoriev I.V."/>
            <person name="Stajich J.E."/>
            <person name="Spatafora J.W."/>
        </authorList>
    </citation>
    <scope>NUCLEOTIDE SEQUENCE</scope>
    <source>
        <strain evidence="2">RSA 2281</strain>
    </source>
</reference>
<sequence>MADDHSGYFLNHNNKDDNNDRSTGEQPSITSAPSTTATTATQQQHNYNFMNTIHTEEFPFATYGGVGGLVGSMDAINTNTPFPDPHQTIAPSSLLITANNTSNTRATYLTAEEIMALLTHPPPPSSSFHPDSSSATTIDHYQQQQQQQQQQHQESITEDMSYVMDSLQTTTTTTTATPLHSFPIEHFQQQNQWETFLSSISNQEQQPLDDIPHGSPRRRVSYDERLVLPREMNHATTMPYSTLIPSSPTTTLRNLMARRRGRTFTYSSRNRNMITSRQLSIDPPRFQLPQHPHTTTSSIGAVSSPTASINFDSLSIFSPTTTRNPVVSPSQQQQQRPQQRRQQRQGPSQIILTPRDFATSVSLAEQHMVHTEVDGNRSGNTRSGGITTELLGSGRATAIESNNDTTLSHSGSGSTQIIIDTTPESRSVRNYENELRYLRDQWISICIALSSLRNMYLAVSSSSTSFSDPNTSTHHDTITRSSTTPPPAESSRSAAMRATATIDKNDDHGPISTEPSSSTSHGTANEQQQQEFTDFPIPSSVTVTSFIGTTLPLNPDDIPQPPRSKKKKKGGKRGRGAGSKHAYGKRITSLTPRGLHPDIEHEMLIGFDDALLQLRQLRTRIEVLEAEIQRLKGETTSTNNDTSTEDSIAQRSISNSSPDAVDDDEEEEDEDEDEDEDEE</sequence>
<feature type="compositionally biased region" description="Low complexity" evidence="1">
    <location>
        <begin position="462"/>
        <end position="472"/>
    </location>
</feature>
<keyword evidence="3" id="KW-1185">Reference proteome</keyword>
<dbReference type="GO" id="GO:0003713">
    <property type="term" value="F:transcription coactivator activity"/>
    <property type="evidence" value="ECO:0007669"/>
    <property type="project" value="TreeGrafter"/>
</dbReference>
<feature type="compositionally biased region" description="Low complexity" evidence="1">
    <location>
        <begin position="26"/>
        <end position="40"/>
    </location>
</feature>
<protein>
    <submittedName>
        <fullName evidence="2">Uncharacterized protein</fullName>
    </submittedName>
</protein>
<feature type="compositionally biased region" description="Low complexity" evidence="1">
    <location>
        <begin position="328"/>
        <end position="337"/>
    </location>
</feature>
<dbReference type="PANTHER" id="PTHR46007:SF8">
    <property type="entry name" value="C2H2-TYPE DOMAIN-CONTAINING PROTEIN"/>
    <property type="match status" value="1"/>
</dbReference>
<dbReference type="PANTHER" id="PTHR46007">
    <property type="entry name" value="MEDIATOR OF RNA POLYMERASE II TRANSCRIPTION SUBUNIT 12"/>
    <property type="match status" value="1"/>
</dbReference>
<dbReference type="AlphaFoldDB" id="A0AAD5K0D3"/>
<feature type="region of interest" description="Disordered" evidence="1">
    <location>
        <begin position="316"/>
        <end position="352"/>
    </location>
</feature>
<name>A0AAD5K0D3_9FUNG</name>
<feature type="region of interest" description="Disordered" evidence="1">
    <location>
        <begin position="462"/>
        <end position="537"/>
    </location>
</feature>
<feature type="region of interest" description="Disordered" evidence="1">
    <location>
        <begin position="1"/>
        <end position="40"/>
    </location>
</feature>
<comment type="caution">
    <text evidence="2">The sequence shown here is derived from an EMBL/GenBank/DDBJ whole genome shotgun (WGS) entry which is preliminary data.</text>
</comment>
<feature type="region of interest" description="Disordered" evidence="1">
    <location>
        <begin position="118"/>
        <end position="156"/>
    </location>
</feature>
<feature type="region of interest" description="Disordered" evidence="1">
    <location>
        <begin position="633"/>
        <end position="679"/>
    </location>
</feature>
<feature type="compositionally biased region" description="Low complexity" evidence="1">
    <location>
        <begin position="479"/>
        <end position="501"/>
    </location>
</feature>
<proteinExistence type="predicted"/>
<feature type="region of interest" description="Disordered" evidence="1">
    <location>
        <begin position="551"/>
        <end position="593"/>
    </location>
</feature>
<evidence type="ECO:0000256" key="1">
    <source>
        <dbReference type="SAM" id="MobiDB-lite"/>
    </source>
</evidence>
<feature type="compositionally biased region" description="Polar residues" evidence="1">
    <location>
        <begin position="513"/>
        <end position="532"/>
    </location>
</feature>
<feature type="compositionally biased region" description="Low complexity" evidence="1">
    <location>
        <begin position="634"/>
        <end position="647"/>
    </location>
</feature>
<accession>A0AAD5K0D3</accession>
<evidence type="ECO:0000313" key="2">
    <source>
        <dbReference type="EMBL" id="KAI9263326.1"/>
    </source>
</evidence>
<reference evidence="2" key="1">
    <citation type="journal article" date="2022" name="IScience">
        <title>Evolution of zygomycete secretomes and the origins of terrestrial fungal ecologies.</title>
        <authorList>
            <person name="Chang Y."/>
            <person name="Wang Y."/>
            <person name="Mondo S."/>
            <person name="Ahrendt S."/>
            <person name="Andreopoulos W."/>
            <person name="Barry K."/>
            <person name="Beard J."/>
            <person name="Benny G.L."/>
            <person name="Blankenship S."/>
            <person name="Bonito G."/>
            <person name="Cuomo C."/>
            <person name="Desiro A."/>
            <person name="Gervers K.A."/>
            <person name="Hundley H."/>
            <person name="Kuo A."/>
            <person name="LaButti K."/>
            <person name="Lang B.F."/>
            <person name="Lipzen A."/>
            <person name="O'Donnell K."/>
            <person name="Pangilinan J."/>
            <person name="Reynolds N."/>
            <person name="Sandor L."/>
            <person name="Smith M.E."/>
            <person name="Tsang A."/>
            <person name="Grigoriev I.V."/>
            <person name="Stajich J.E."/>
            <person name="Spatafora J.W."/>
        </authorList>
    </citation>
    <scope>NUCLEOTIDE SEQUENCE</scope>
    <source>
        <strain evidence="2">RSA 2281</strain>
    </source>
</reference>
<gene>
    <name evidence="2" type="ORF">BDA99DRAFT_604978</name>
</gene>
<feature type="compositionally biased region" description="Basic and acidic residues" evidence="1">
    <location>
        <begin position="13"/>
        <end position="23"/>
    </location>
</feature>
<feature type="compositionally biased region" description="Polar residues" evidence="1">
    <location>
        <begin position="649"/>
        <end position="658"/>
    </location>
</feature>
<evidence type="ECO:0000313" key="3">
    <source>
        <dbReference type="Proteomes" id="UP001209540"/>
    </source>
</evidence>
<dbReference type="Proteomes" id="UP001209540">
    <property type="component" value="Unassembled WGS sequence"/>
</dbReference>
<dbReference type="InterPro" id="IPR051647">
    <property type="entry name" value="Mediator_comp_sub12"/>
</dbReference>
<dbReference type="GO" id="GO:0045944">
    <property type="term" value="P:positive regulation of transcription by RNA polymerase II"/>
    <property type="evidence" value="ECO:0007669"/>
    <property type="project" value="TreeGrafter"/>
</dbReference>
<feature type="compositionally biased region" description="Polar residues" evidence="1">
    <location>
        <begin position="316"/>
        <end position="327"/>
    </location>
</feature>
<feature type="compositionally biased region" description="Acidic residues" evidence="1">
    <location>
        <begin position="660"/>
        <end position="679"/>
    </location>
</feature>
<feature type="compositionally biased region" description="Basic residues" evidence="1">
    <location>
        <begin position="563"/>
        <end position="575"/>
    </location>
</feature>
<feature type="region of interest" description="Disordered" evidence="1">
    <location>
        <begin position="274"/>
        <end position="303"/>
    </location>
</feature>
<dbReference type="GO" id="GO:0016592">
    <property type="term" value="C:mediator complex"/>
    <property type="evidence" value="ECO:0007669"/>
    <property type="project" value="TreeGrafter"/>
</dbReference>
<dbReference type="EMBL" id="JAIXMP010000013">
    <property type="protein sequence ID" value="KAI9263326.1"/>
    <property type="molecule type" value="Genomic_DNA"/>
</dbReference>
<organism evidence="2 3">
    <name type="scientific">Phascolomyces articulosus</name>
    <dbReference type="NCBI Taxonomy" id="60185"/>
    <lineage>
        <taxon>Eukaryota</taxon>
        <taxon>Fungi</taxon>
        <taxon>Fungi incertae sedis</taxon>
        <taxon>Mucoromycota</taxon>
        <taxon>Mucoromycotina</taxon>
        <taxon>Mucoromycetes</taxon>
        <taxon>Mucorales</taxon>
        <taxon>Lichtheimiaceae</taxon>
        <taxon>Phascolomyces</taxon>
    </lineage>
</organism>
<feature type="compositionally biased region" description="Polar residues" evidence="1">
    <location>
        <begin position="292"/>
        <end position="303"/>
    </location>
</feature>
<feature type="compositionally biased region" description="Low complexity" evidence="1">
    <location>
        <begin position="142"/>
        <end position="153"/>
    </location>
</feature>